<dbReference type="PANTHER" id="PTHR30328">
    <property type="entry name" value="TRANSCRIPTIONAL REPRESSOR"/>
    <property type="match status" value="1"/>
</dbReference>
<reference evidence="4 5" key="1">
    <citation type="submission" date="2016-10" db="EMBL/GenBank/DDBJ databases">
        <authorList>
            <person name="de Groot N.N."/>
        </authorList>
    </citation>
    <scope>NUCLEOTIDE SEQUENCE [LARGE SCALE GENOMIC DNA]</scope>
    <source>
        <strain evidence="4 5">DSM 13305</strain>
    </source>
</reference>
<keyword evidence="1 2" id="KW-0238">DNA-binding</keyword>
<sequence>MVDCIDKPTINKIVESAVALFSLKGYARVSVKEIAEAAGVNIALISYYFGGKEKLYSYVMEQQLTLFGRQLEVIRQEQQDPLEKIRCFIQTAIEVHKKFPYLNRLLYRELLSPTNCFDEIVKGEAERFHNFLGECIREAIAQGRFRPDLDIYCATVTLFSMIHFTLFTQCLPDTVLTAKDDREEYYLLQSLEIYLHGVQCPGA</sequence>
<evidence type="ECO:0000313" key="5">
    <source>
        <dbReference type="Proteomes" id="UP000198847"/>
    </source>
</evidence>
<evidence type="ECO:0000313" key="4">
    <source>
        <dbReference type="EMBL" id="SEO58558.1"/>
    </source>
</evidence>
<proteinExistence type="predicted"/>
<evidence type="ECO:0000256" key="2">
    <source>
        <dbReference type="PROSITE-ProRule" id="PRU00335"/>
    </source>
</evidence>
<evidence type="ECO:0000256" key="1">
    <source>
        <dbReference type="ARBA" id="ARBA00023125"/>
    </source>
</evidence>
<dbReference type="EMBL" id="FODY01000003">
    <property type="protein sequence ID" value="SEO58558.1"/>
    <property type="molecule type" value="Genomic_DNA"/>
</dbReference>
<dbReference type="PROSITE" id="PS01081">
    <property type="entry name" value="HTH_TETR_1"/>
    <property type="match status" value="1"/>
</dbReference>
<dbReference type="GO" id="GO:0006355">
    <property type="term" value="P:regulation of DNA-templated transcription"/>
    <property type="evidence" value="ECO:0007669"/>
    <property type="project" value="UniProtKB-ARBA"/>
</dbReference>
<name>A0A1H8QXA8_9FIRM</name>
<dbReference type="SUPFAM" id="SSF46689">
    <property type="entry name" value="Homeodomain-like"/>
    <property type="match status" value="1"/>
</dbReference>
<dbReference type="RefSeq" id="WP_177173451.1">
    <property type="nucleotide sequence ID" value="NZ_FODY01000003.1"/>
</dbReference>
<dbReference type="InterPro" id="IPR001647">
    <property type="entry name" value="HTH_TetR"/>
</dbReference>
<dbReference type="GO" id="GO:0003677">
    <property type="term" value="F:DNA binding"/>
    <property type="evidence" value="ECO:0007669"/>
    <property type="project" value="UniProtKB-UniRule"/>
</dbReference>
<feature type="domain" description="HTH tetR-type" evidence="3">
    <location>
        <begin position="7"/>
        <end position="67"/>
    </location>
</feature>
<dbReference type="PANTHER" id="PTHR30328:SF54">
    <property type="entry name" value="HTH-TYPE TRANSCRIPTIONAL REPRESSOR SCO4008"/>
    <property type="match status" value="1"/>
</dbReference>
<dbReference type="Pfam" id="PF00440">
    <property type="entry name" value="TetR_N"/>
    <property type="match status" value="1"/>
</dbReference>
<dbReference type="InterPro" id="IPR023772">
    <property type="entry name" value="DNA-bd_HTH_TetR-type_CS"/>
</dbReference>
<dbReference type="InterPro" id="IPR015292">
    <property type="entry name" value="Tscrpt_reg_YbiH_C"/>
</dbReference>
<dbReference type="AlphaFoldDB" id="A0A1H8QXA8"/>
<dbReference type="InterPro" id="IPR009057">
    <property type="entry name" value="Homeodomain-like_sf"/>
</dbReference>
<feature type="DNA-binding region" description="H-T-H motif" evidence="2">
    <location>
        <begin position="30"/>
        <end position="49"/>
    </location>
</feature>
<dbReference type="Gene3D" id="1.10.357.10">
    <property type="entry name" value="Tetracycline Repressor, domain 2"/>
    <property type="match status" value="1"/>
</dbReference>
<dbReference type="Gene3D" id="1.10.10.60">
    <property type="entry name" value="Homeodomain-like"/>
    <property type="match status" value="1"/>
</dbReference>
<gene>
    <name evidence="4" type="ORF">SAMN04490178_10385</name>
</gene>
<keyword evidence="5" id="KW-1185">Reference proteome</keyword>
<dbReference type="SUPFAM" id="SSF48498">
    <property type="entry name" value="Tetracyclin repressor-like, C-terminal domain"/>
    <property type="match status" value="1"/>
</dbReference>
<dbReference type="InterPro" id="IPR036271">
    <property type="entry name" value="Tet_transcr_reg_TetR-rel_C_sf"/>
</dbReference>
<organism evidence="4 5">
    <name type="scientific">Propionispora vibrioides</name>
    <dbReference type="NCBI Taxonomy" id="112903"/>
    <lineage>
        <taxon>Bacteria</taxon>
        <taxon>Bacillati</taxon>
        <taxon>Bacillota</taxon>
        <taxon>Negativicutes</taxon>
        <taxon>Selenomonadales</taxon>
        <taxon>Sporomusaceae</taxon>
        <taxon>Propionispora</taxon>
    </lineage>
</organism>
<accession>A0A1H8QXA8</accession>
<protein>
    <submittedName>
        <fullName evidence="4">DNA-binding transcriptional regulator, AcrR family</fullName>
    </submittedName>
</protein>
<dbReference type="STRING" id="112903.SAMN04490178_10385"/>
<dbReference type="PROSITE" id="PS50977">
    <property type="entry name" value="HTH_TETR_2"/>
    <property type="match status" value="1"/>
</dbReference>
<dbReference type="Pfam" id="PF09209">
    <property type="entry name" value="CecR_C"/>
    <property type="match status" value="1"/>
</dbReference>
<dbReference type="Proteomes" id="UP000198847">
    <property type="component" value="Unassembled WGS sequence"/>
</dbReference>
<dbReference type="InterPro" id="IPR050109">
    <property type="entry name" value="HTH-type_TetR-like_transc_reg"/>
</dbReference>
<dbReference type="PRINTS" id="PR00455">
    <property type="entry name" value="HTHTETR"/>
</dbReference>
<evidence type="ECO:0000259" key="3">
    <source>
        <dbReference type="PROSITE" id="PS50977"/>
    </source>
</evidence>